<dbReference type="AlphaFoldDB" id="A0A2T7PCL6"/>
<dbReference type="SUPFAM" id="SSF48726">
    <property type="entry name" value="Immunoglobulin"/>
    <property type="match status" value="1"/>
</dbReference>
<protein>
    <recommendedName>
        <fullName evidence="2">Ig-like domain-containing protein</fullName>
    </recommendedName>
</protein>
<dbReference type="InterPro" id="IPR036179">
    <property type="entry name" value="Ig-like_dom_sf"/>
</dbReference>
<evidence type="ECO:0000259" key="2">
    <source>
        <dbReference type="PROSITE" id="PS50835"/>
    </source>
</evidence>
<keyword evidence="1" id="KW-1133">Transmembrane helix</keyword>
<gene>
    <name evidence="3" type="ORF">C0Q70_10428</name>
</gene>
<feature type="transmembrane region" description="Helical" evidence="1">
    <location>
        <begin position="354"/>
        <end position="376"/>
    </location>
</feature>
<dbReference type="Gene3D" id="2.60.40.10">
    <property type="entry name" value="Immunoglobulins"/>
    <property type="match status" value="1"/>
</dbReference>
<evidence type="ECO:0000256" key="1">
    <source>
        <dbReference type="SAM" id="Phobius"/>
    </source>
</evidence>
<evidence type="ECO:0000313" key="4">
    <source>
        <dbReference type="Proteomes" id="UP000245119"/>
    </source>
</evidence>
<proteinExistence type="predicted"/>
<dbReference type="PROSITE" id="PS50835">
    <property type="entry name" value="IG_LIKE"/>
    <property type="match status" value="1"/>
</dbReference>
<keyword evidence="4" id="KW-1185">Reference proteome</keyword>
<accession>A0A2T7PCL6</accession>
<keyword evidence="1" id="KW-0472">Membrane</keyword>
<dbReference type="OrthoDB" id="6153842at2759"/>
<dbReference type="InterPro" id="IPR013783">
    <property type="entry name" value="Ig-like_fold"/>
</dbReference>
<dbReference type="InterPro" id="IPR007110">
    <property type="entry name" value="Ig-like_dom"/>
</dbReference>
<evidence type="ECO:0000313" key="3">
    <source>
        <dbReference type="EMBL" id="PVD31150.1"/>
    </source>
</evidence>
<sequence length="381" mass="41439">MFFFNIVAQDPPLKVQLLDPKEHQLTVGQSASLTCSVNRPMTLILSYHVTWVHYSPATQTERNLTIQAALGPASSPDEFEIDFKYTDDGVAFQLKILNASDAEDGEFICRVIDTKSGVIVSSEPALARTTPPYSWRKVKHGVTCEAQGFNGELKLSFLLGDEPVKELVKVEIELDKVASSQARGRRYVAIAVLPHLDLTAADTGKKVTCVAQISFPNARVLRVSIPVKVISLLPVVHCDKASTSITNGTVNITCIVDHTFIPVQKYMWENGETGEQFDENINSNTTQVFITGLNTTHTEVSLVLYNLNGHEGYSNYFLDVMTKAGVTRHVVVVTPPPGDDISSSASSAVVPSTVSSSATTATIFTLLLLLLALLALRTPCC</sequence>
<dbReference type="EMBL" id="PZQS01000005">
    <property type="protein sequence ID" value="PVD31150.1"/>
    <property type="molecule type" value="Genomic_DNA"/>
</dbReference>
<comment type="caution">
    <text evidence="3">The sequence shown here is derived from an EMBL/GenBank/DDBJ whole genome shotgun (WGS) entry which is preliminary data.</text>
</comment>
<feature type="domain" description="Ig-like" evidence="2">
    <location>
        <begin position="11"/>
        <end position="127"/>
    </location>
</feature>
<dbReference type="Proteomes" id="UP000245119">
    <property type="component" value="Linkage Group LG5"/>
</dbReference>
<keyword evidence="1" id="KW-0812">Transmembrane</keyword>
<organism evidence="3 4">
    <name type="scientific">Pomacea canaliculata</name>
    <name type="common">Golden apple snail</name>
    <dbReference type="NCBI Taxonomy" id="400727"/>
    <lineage>
        <taxon>Eukaryota</taxon>
        <taxon>Metazoa</taxon>
        <taxon>Spiralia</taxon>
        <taxon>Lophotrochozoa</taxon>
        <taxon>Mollusca</taxon>
        <taxon>Gastropoda</taxon>
        <taxon>Caenogastropoda</taxon>
        <taxon>Architaenioglossa</taxon>
        <taxon>Ampullarioidea</taxon>
        <taxon>Ampullariidae</taxon>
        <taxon>Pomacea</taxon>
    </lineage>
</organism>
<reference evidence="3 4" key="1">
    <citation type="submission" date="2018-04" db="EMBL/GenBank/DDBJ databases">
        <title>The genome of golden apple snail Pomacea canaliculata provides insight into stress tolerance and invasive adaptation.</title>
        <authorList>
            <person name="Liu C."/>
            <person name="Liu B."/>
            <person name="Ren Y."/>
            <person name="Zhang Y."/>
            <person name="Wang H."/>
            <person name="Li S."/>
            <person name="Jiang F."/>
            <person name="Yin L."/>
            <person name="Zhang G."/>
            <person name="Qian W."/>
            <person name="Fan W."/>
        </authorList>
    </citation>
    <scope>NUCLEOTIDE SEQUENCE [LARGE SCALE GENOMIC DNA]</scope>
    <source>
        <strain evidence="3">SZHN2017</strain>
        <tissue evidence="3">Muscle</tissue>
    </source>
</reference>
<dbReference type="InterPro" id="IPR003599">
    <property type="entry name" value="Ig_sub"/>
</dbReference>
<name>A0A2T7PCL6_POMCA</name>
<dbReference type="SMART" id="SM00409">
    <property type="entry name" value="IG"/>
    <property type="match status" value="1"/>
</dbReference>